<dbReference type="Gene3D" id="3.90.105.10">
    <property type="entry name" value="Molybdopterin biosynthesis moea protein, domain 2"/>
    <property type="match status" value="1"/>
</dbReference>
<feature type="domain" description="Orn/Lys/Arg decarboxylase C-terminal" evidence="7">
    <location>
        <begin position="400"/>
        <end position="449"/>
    </location>
</feature>
<dbReference type="AlphaFoldDB" id="A0A2N5HD51"/>
<dbReference type="Pfam" id="PF01276">
    <property type="entry name" value="OKR_DC_1"/>
    <property type="match status" value="1"/>
</dbReference>
<dbReference type="InterPro" id="IPR036633">
    <property type="entry name" value="Prn/Lys/Arg_de-COase_C_sf"/>
</dbReference>
<dbReference type="PANTHER" id="PTHR43277">
    <property type="entry name" value="ARGININE DECARBOXYLASE"/>
    <property type="match status" value="1"/>
</dbReference>
<proteinExistence type="inferred from homology"/>
<comment type="caution">
    <text evidence="8">The sequence shown here is derived from an EMBL/GenBank/DDBJ whole genome shotgun (WGS) entry which is preliminary data.</text>
</comment>
<evidence type="ECO:0000256" key="5">
    <source>
        <dbReference type="ARBA" id="ARBA00023239"/>
    </source>
</evidence>
<comment type="similarity">
    <text evidence="2">Belongs to the Orn/Lys/Arg decarboxylase class-I family.</text>
</comment>
<accession>A0A2N5HD51</accession>
<dbReference type="SUPFAM" id="SSF55904">
    <property type="entry name" value="Ornithine decarboxylase C-terminal domain"/>
    <property type="match status" value="1"/>
</dbReference>
<evidence type="ECO:0000313" key="8">
    <source>
        <dbReference type="EMBL" id="PLS03452.1"/>
    </source>
</evidence>
<dbReference type="InterPro" id="IPR008286">
    <property type="entry name" value="Prn/Lys/Arg_de-COase_C"/>
</dbReference>
<dbReference type="OrthoDB" id="9815233at2"/>
<dbReference type="GO" id="GO:0016831">
    <property type="term" value="F:carboxy-lyase activity"/>
    <property type="evidence" value="ECO:0007669"/>
    <property type="project" value="UniProtKB-KW"/>
</dbReference>
<feature type="domain" description="Orn/Lys/Arg decarboxylases family 1 pyridoxal-P attachment site" evidence="6">
    <location>
        <begin position="8"/>
        <end position="306"/>
    </location>
</feature>
<keyword evidence="5" id="KW-0456">Lyase</keyword>
<dbReference type="CDD" id="cd00615">
    <property type="entry name" value="Orn_deC_like"/>
    <property type="match status" value="1"/>
</dbReference>
<name>A0A2N5HD51_9BACI</name>
<dbReference type="PANTHER" id="PTHR43277:SF3">
    <property type="entry name" value="DECARBOXYLASE, PUTATIVE-RELATED"/>
    <property type="match status" value="1"/>
</dbReference>
<evidence type="ECO:0000259" key="6">
    <source>
        <dbReference type="Pfam" id="PF01276"/>
    </source>
</evidence>
<dbReference type="InterPro" id="IPR015424">
    <property type="entry name" value="PyrdxlP-dep_Trfase"/>
</dbReference>
<dbReference type="Proteomes" id="UP000234950">
    <property type="component" value="Unassembled WGS sequence"/>
</dbReference>
<dbReference type="InterPro" id="IPR052357">
    <property type="entry name" value="Orn_Lys_Arg_decarboxylase-I"/>
</dbReference>
<keyword evidence="4" id="KW-0663">Pyridoxal phosphate</keyword>
<comment type="cofactor">
    <cofactor evidence="1">
        <name>pyridoxal 5'-phosphate</name>
        <dbReference type="ChEBI" id="CHEBI:597326"/>
    </cofactor>
</comment>
<protein>
    <submittedName>
        <fullName evidence="8">Arginine decarboxylase</fullName>
    </submittedName>
</protein>
<organism evidence="8 9">
    <name type="scientific">Neobacillus cucumis</name>
    <dbReference type="NCBI Taxonomy" id="1740721"/>
    <lineage>
        <taxon>Bacteria</taxon>
        <taxon>Bacillati</taxon>
        <taxon>Bacillota</taxon>
        <taxon>Bacilli</taxon>
        <taxon>Bacillales</taxon>
        <taxon>Bacillaceae</taxon>
        <taxon>Neobacillus</taxon>
    </lineage>
</organism>
<reference evidence="8 9" key="1">
    <citation type="submission" date="2017-11" db="EMBL/GenBank/DDBJ databases">
        <title>Comparitive Functional Genomics of Dry Heat Resistant strains isolated from the Viking Spacecraft.</title>
        <authorList>
            <person name="Seuylemezian A."/>
            <person name="Cooper K."/>
            <person name="Vaishampayan P."/>
        </authorList>
    </citation>
    <scope>NUCLEOTIDE SEQUENCE [LARGE SCALE GENOMIC DNA]</scope>
    <source>
        <strain evidence="8 9">V32-6</strain>
    </source>
</reference>
<keyword evidence="3" id="KW-0210">Decarboxylase</keyword>
<dbReference type="Gene3D" id="3.40.640.10">
    <property type="entry name" value="Type I PLP-dependent aspartate aminotransferase-like (Major domain)"/>
    <property type="match status" value="1"/>
</dbReference>
<dbReference type="SUPFAM" id="SSF53383">
    <property type="entry name" value="PLP-dependent transferases"/>
    <property type="match status" value="1"/>
</dbReference>
<dbReference type="EMBL" id="PGVE01000054">
    <property type="protein sequence ID" value="PLS03452.1"/>
    <property type="molecule type" value="Genomic_DNA"/>
</dbReference>
<gene>
    <name evidence="8" type="ORF">CVD27_14500</name>
</gene>
<dbReference type="Pfam" id="PF03711">
    <property type="entry name" value="OKR_DC_1_C"/>
    <property type="match status" value="1"/>
</dbReference>
<dbReference type="InterPro" id="IPR000310">
    <property type="entry name" value="Orn/Lys/Arg_deCO2ase_major_dom"/>
</dbReference>
<keyword evidence="9" id="KW-1185">Reference proteome</keyword>
<evidence type="ECO:0000256" key="3">
    <source>
        <dbReference type="ARBA" id="ARBA00022793"/>
    </source>
</evidence>
<evidence type="ECO:0000313" key="9">
    <source>
        <dbReference type="Proteomes" id="UP000234950"/>
    </source>
</evidence>
<sequence length="481" mass="53837">MRNQLRIPIYEALKGHINKNPISFHVPGHKYGGMSSYEKDEFFRGILKIDATELTGLDDLHSPEGAIREAEELLSEFYQTIKSFFLVNGSTVGNLAMIMAACPEDSTVLVQRNCHKSVLNGLKIAKVRPVFLEPEVNQEWKAAAGVNIETVQQALKRYPHAKAIILTYPNYYGMVYELKEIIDLVHHYQIPVLVDEAHGPHFVIGEPFPASALQLGADLVVHSAHKTLPAMTMGSFLHVNSNLINIEKVMEYLGIFQSSSPSYPIMASLDISRHYLASYNNSDLHFLLSEINSFKEELAGIETIKVLTFPENLGDCLKMTVQTRCGLSGFELQKRLESYGVYTELADPYNVLFIFPLLKKGQAYPWFETVDKINRAIDGLAFEDIKEVLQSGDQRISELAVSYREMEALSVKQVPLAHALGLICAEAIIPYPPGIPLLMKGERITNNKLFQLKSLLDTGGRFQGEGHLLKAGYIRTFCTTT</sequence>
<evidence type="ECO:0000259" key="7">
    <source>
        <dbReference type="Pfam" id="PF03711"/>
    </source>
</evidence>
<evidence type="ECO:0000256" key="4">
    <source>
        <dbReference type="ARBA" id="ARBA00022898"/>
    </source>
</evidence>
<dbReference type="InterPro" id="IPR015421">
    <property type="entry name" value="PyrdxlP-dep_Trfase_major"/>
</dbReference>
<evidence type="ECO:0000256" key="1">
    <source>
        <dbReference type="ARBA" id="ARBA00001933"/>
    </source>
</evidence>
<evidence type="ECO:0000256" key="2">
    <source>
        <dbReference type="ARBA" id="ARBA00010671"/>
    </source>
</evidence>
<dbReference type="RefSeq" id="WP_101648621.1">
    <property type="nucleotide sequence ID" value="NZ_PGVE01000054.1"/>
</dbReference>